<dbReference type="InterPro" id="IPR032436">
    <property type="entry name" value="URB1_C"/>
</dbReference>
<dbReference type="InterPro" id="IPR021714">
    <property type="entry name" value="URB1_N"/>
</dbReference>
<dbReference type="PANTHER" id="PTHR13500:SF0">
    <property type="entry name" value="NUCLEOLAR PRE-RIBOSOMAL-ASSOCIATED PROTEIN 1"/>
    <property type="match status" value="1"/>
</dbReference>
<sequence>MAPKRKWQEGQEDSLPTIVRAKPGTKAFASGKSVKDALATGSPQAFVSFRQQIVTPPSELPLSINHPTVVILQHYLDISPACDEIFRAWQVGEQTKSEQQVHAAVELLSEIIQVLTPVPFFRSIVIGLVNKVISPSEPYHDHINHLIQSGKRDDVYHGLLLAAVSMSVDSPSTSSTSGRLGMKLWNTLVEGGAVRGFGKQMGMRRRNKEGMVGYGDRDPLDKPDIRHLILRIILPLFPSPSFQPHAKTILPPLYSNLAADPPITVLRILTALWAAISSPSFGLNRRVSLILFQERSIEALWGQLGRDDVEEKSGKKVGELVRAFLEGITATPGKGVCFPDEGWYPRQMDDSKEGDNKVGNGGDTWRKGLHNRILGNVVRKVGNKVVDDEGIVGEWMIEVFRACPELVSGYWAHSALSLEPRLNARWMATMSYVGRIISLPVPPLQTFRQTAPAGTDPSLSPFRTEPPQASTIVESVLPAPFTKAHLMKGLQHAEGIVQHMTAITLSRALAKLGQVQELFSFIETELYPNGQPDNPWARRQRELEMEVRKRLPELAVIVAFAQKSAQLAPAEPDPDSEEDRALVTKSAMLTELALRIFSLCNRILPSMASELKFDVGRLLVSSSSAKQEKKEKQQAREGSVIGDDAQSVKSIGTVGSKGTIGMRGGFGQSRGEVEGFEALSQVHVLELLGEVRDWHWSNKAAGSQYTYVYHILLLHLSTPQSVTYSKTTALLSHLLLPTLLFEHDPQELPIWLGAMPKRVREAGPMLFAQQIQLLAFLDDCFRRCLKTPYRYIEDTLALSPSSTPDLQSNSKEMVSPLMMAILEQFSAKLMGQLVSTEAACIIVNYLRRVILGLVGKQRELSWLLAVLNRLEDIVKGVKEAGQERKGLEECVQVIKGDFDVIMGKSEPAKVGQDPSLPQLLDHREWSSSSFEYQALFIARPSTLSSLLFLIQRKDASILFHVNFLIHLNILQPSSTSAIKNQDSTQAVLTLFAKSLDNVEGASEWQDQIKRNVFGDFGSRKLFLSEDSHEFRDSLNILIRHLIFGKPTDEEIAQGFVEHCVELLGNDKKGKKLDQNLRVLAPWVRFLTPSQATQISQILFRHKNPVLSSHAFLLSDIITLTKSPAFAVKHLDKLGELGVVEAVIKLVDDAAKDRKSSDELASLKINRETIQLLLRLASNESISLLVRLIQASSSAAKVTFSVLQEGEALVNDRRLLPVVEALFVLGLDFGKASTIASVALETITSEQDEKVQGAAIEVLVRLAESASNEIVEILFTVQLSSFNSAFMRFVERLAHICKTKIELLESICHLIGLGLQYAVRLCSNLKDMNGESAAALKSLEQSIEVVDQDQLDLQIALVEPVITAVIQDRLEIAEAADLATLLAARVELKASFLRQQLQAIYASATYTRCTTSSCPSHIRLHFIRLLHRLFASSTYVSCQPPFIEPLILLYRGTTSEVDRRVLHMLQLFEGYRRISIASIMRYWNANGVLGIGGKSLDALASLDPQKVFATCQAYPLRRQLRGWGKIATDPEEGEGLYDPVFVMGLFVASMHEGMRGLDWVEVLRSNVLGLTVCGLSSRDKEVRSVASYALAKTMSLIETTGFFERAQLTYTLRLLRHALPTSTSRLPILSTLFFAYALRSLANPSHFFYPLSSRFLLQRSVFDSEDTPLLYGMLYANGEGWKRERNWMVRFLKEGVRSEADWRVIRRRKVWSLMATLFIESLDPVFRRSILQTMSNILLIPAAASSLVLRDGLFVWLDMQWTSISAYHASLPVSSKSGVRGQRAQAWEQEEKNLLLEIAERACEAIASAEKERIKEGKDLRGWAKQTETFLKTVLSDADGEKLEVASKILYSVSQIPVDTTITQLLPLFVDRLSSAGSVAPALPNIISCLFAAGLNVKPADVREKDDLAKALAEVRWRVERGEAGNYLKDWVRREKQLSELMT</sequence>
<dbReference type="InterPro" id="IPR059018">
    <property type="entry name" value="HEAT_URB1"/>
</dbReference>
<dbReference type="Pfam" id="PF26140">
    <property type="entry name" value="HEAT_URB1"/>
    <property type="match status" value="1"/>
</dbReference>
<dbReference type="SUPFAM" id="SSF48371">
    <property type="entry name" value="ARM repeat"/>
    <property type="match status" value="1"/>
</dbReference>
<evidence type="ECO:0000313" key="5">
    <source>
        <dbReference type="Proteomes" id="UP000010091"/>
    </source>
</evidence>
<organism evidence="4 5">
    <name type="scientific">Cryptococcus neoformans (strain H99 / ATCC 208821 / CBS 10515 / FGSC 9487)</name>
    <name type="common">Cryptococcus neoformans var. grubii serotype A</name>
    <dbReference type="NCBI Taxonomy" id="235443"/>
    <lineage>
        <taxon>Eukaryota</taxon>
        <taxon>Fungi</taxon>
        <taxon>Dikarya</taxon>
        <taxon>Basidiomycota</taxon>
        <taxon>Agaricomycotina</taxon>
        <taxon>Tremellomycetes</taxon>
        <taxon>Tremellales</taxon>
        <taxon>Cryptococcaceae</taxon>
        <taxon>Cryptococcus</taxon>
        <taxon>Cryptococcus neoformans species complex</taxon>
    </lineage>
</organism>
<proteinExistence type="predicted"/>
<dbReference type="Proteomes" id="UP000010091">
    <property type="component" value="Chromosome 5"/>
</dbReference>
<evidence type="ECO:0000259" key="3">
    <source>
        <dbReference type="Pfam" id="PF26140"/>
    </source>
</evidence>
<evidence type="ECO:0000259" key="2">
    <source>
        <dbReference type="Pfam" id="PF16201"/>
    </source>
</evidence>
<protein>
    <submittedName>
        <fullName evidence="4">Nucleolar pre-ribosomal-associated protein 1</fullName>
    </submittedName>
</protein>
<dbReference type="VEuPathDB" id="FungiDB:CNAG_00906"/>
<feature type="domain" description="URB1 C-terminal" evidence="2">
    <location>
        <begin position="1567"/>
        <end position="1755"/>
    </location>
</feature>
<name>J9VRH9_CRYN9</name>
<dbReference type="GeneID" id="23884677"/>
<dbReference type="PANTHER" id="PTHR13500">
    <property type="entry name" value="NUCLEOLAR PRERIBOSOMAL-ASSOCIATED PROTEIN 1"/>
    <property type="match status" value="1"/>
</dbReference>
<dbReference type="EMBL" id="CP003824">
    <property type="protein sequence ID" value="AFR95224.2"/>
    <property type="molecule type" value="Genomic_DNA"/>
</dbReference>
<dbReference type="GO" id="GO:0000466">
    <property type="term" value="P:maturation of 5.8S rRNA from tricistronic rRNA transcript (SSU-rRNA, 5.8S rRNA, LSU-rRNA)"/>
    <property type="evidence" value="ECO:0007669"/>
    <property type="project" value="TreeGrafter"/>
</dbReference>
<gene>
    <name evidence="4" type="ORF">CNAG_00906</name>
</gene>
<dbReference type="InterPro" id="IPR016024">
    <property type="entry name" value="ARM-type_fold"/>
</dbReference>
<reference evidence="4 5" key="1">
    <citation type="journal article" date="2014" name="PLoS Genet.">
        <title>Analysis of the genome and transcriptome of Cryptococcus neoformans var. grubii reveals complex RNA expression and microevolution leading to virulence attenuation.</title>
        <authorList>
            <person name="Janbon G."/>
            <person name="Ormerod K.L."/>
            <person name="Paulet D."/>
            <person name="Byrnes E.J.III."/>
            <person name="Yadav V."/>
            <person name="Chatterjee G."/>
            <person name="Mullapudi N."/>
            <person name="Hon C.C."/>
            <person name="Billmyre R.B."/>
            <person name="Brunel F."/>
            <person name="Bahn Y.S."/>
            <person name="Chen W."/>
            <person name="Chen Y."/>
            <person name="Chow E.W."/>
            <person name="Coppee J.Y."/>
            <person name="Floyd-Averette A."/>
            <person name="Gaillardin C."/>
            <person name="Gerik K.J."/>
            <person name="Goldberg J."/>
            <person name="Gonzalez-Hilarion S."/>
            <person name="Gujja S."/>
            <person name="Hamlin J.L."/>
            <person name="Hsueh Y.P."/>
            <person name="Ianiri G."/>
            <person name="Jones S."/>
            <person name="Kodira C.D."/>
            <person name="Kozubowski L."/>
            <person name="Lam W."/>
            <person name="Marra M."/>
            <person name="Mesner L.D."/>
            <person name="Mieczkowski P.A."/>
            <person name="Moyrand F."/>
            <person name="Nielsen K."/>
            <person name="Proux C."/>
            <person name="Rossignol T."/>
            <person name="Schein J.E."/>
            <person name="Sun S."/>
            <person name="Wollschlaeger C."/>
            <person name="Wood I.A."/>
            <person name="Zeng Q."/>
            <person name="Neuveglise C."/>
            <person name="Newlon C.S."/>
            <person name="Perfect J.R."/>
            <person name="Lodge J.K."/>
            <person name="Idnurm A."/>
            <person name="Stajich J.E."/>
            <person name="Kronstad J.W."/>
            <person name="Sanyal K."/>
            <person name="Heitman J."/>
            <person name="Fraser J.A."/>
            <person name="Cuomo C.A."/>
            <person name="Dietrich F.S."/>
        </authorList>
    </citation>
    <scope>NUCLEOTIDE SEQUENCE [LARGE SCALE GENOMIC DNA]</scope>
    <source>
        <strain evidence="5">H99 / ATCC 208821 / CBS 10515 / FGSC 9487</strain>
    </source>
</reference>
<accession>J9VRH9</accession>
<evidence type="ECO:0000259" key="1">
    <source>
        <dbReference type="Pfam" id="PF11707"/>
    </source>
</evidence>
<evidence type="ECO:0000313" key="4">
    <source>
        <dbReference type="EMBL" id="AFR95224.2"/>
    </source>
</evidence>
<dbReference type="GO" id="GO:0000463">
    <property type="term" value="P:maturation of LSU-rRNA from tricistronic rRNA transcript (SSU-rRNA, 5.8S rRNA, LSU-rRNA)"/>
    <property type="evidence" value="ECO:0007669"/>
    <property type="project" value="TreeGrafter"/>
</dbReference>
<dbReference type="Pfam" id="PF16201">
    <property type="entry name" value="NopRA1"/>
    <property type="match status" value="1"/>
</dbReference>
<feature type="domain" description="URB1 N-terminal" evidence="1">
    <location>
        <begin position="82"/>
        <end position="428"/>
    </location>
</feature>
<keyword evidence="5" id="KW-1185">Reference proteome</keyword>
<dbReference type="InterPro" id="IPR039844">
    <property type="entry name" value="URB1"/>
</dbReference>
<dbReference type="GO" id="GO:0005730">
    <property type="term" value="C:nucleolus"/>
    <property type="evidence" value="ECO:0007669"/>
    <property type="project" value="TreeGrafter"/>
</dbReference>
<dbReference type="RefSeq" id="XP_012049127.1">
    <property type="nucleotide sequence ID" value="XM_012193737.1"/>
</dbReference>
<dbReference type="OrthoDB" id="72892at2759"/>
<feature type="domain" description="URB1 central HEAT repeat" evidence="3">
    <location>
        <begin position="708"/>
        <end position="888"/>
    </location>
</feature>
<dbReference type="Pfam" id="PF11707">
    <property type="entry name" value="Npa1"/>
    <property type="match status" value="1"/>
</dbReference>
<dbReference type="KEGG" id="cng:CNAG_00906"/>